<dbReference type="GO" id="GO:0016788">
    <property type="term" value="F:hydrolase activity, acting on ester bonds"/>
    <property type="evidence" value="ECO:0007669"/>
    <property type="project" value="InterPro"/>
</dbReference>
<dbReference type="PANTHER" id="PTHR45648">
    <property type="entry name" value="GDSL LIPASE/ACYLHYDROLASE FAMILY PROTEIN (AFU_ORTHOLOGUE AFUA_4G14700)"/>
    <property type="match status" value="1"/>
</dbReference>
<name>A0AAI8YFL5_9PEZI</name>
<sequence>MARLEQYQARLHIVSGFFSRCFTYNSTQPSALNPLGNPPYPGYTSSNGPNWVDYLTVKYNASLLQTYNLAYGGATVASDLVAPYLPTVLSVKQQVQTEFLPGYTGSSSEASWTGADSVFAIWIGINDVGNSYGSGASASDALNAEIFSVYSGLVDQLYDAGARNFMFIYVPPVDRSPLTVGQGASSTTVEKADIASWNARVASQAAALKSNHTADANVWTYDANKLFTDVLNNPATYPQTAGIKNTTAYCDAYMNGTDEDDTLIASCGIPVNQYFWLNSLHPTYPIHDVVAQQVAQGLAAGPNVC</sequence>
<dbReference type="Pfam" id="PF00657">
    <property type="entry name" value="Lipase_GDSL"/>
    <property type="match status" value="1"/>
</dbReference>
<dbReference type="Proteomes" id="UP001295740">
    <property type="component" value="Unassembled WGS sequence"/>
</dbReference>
<dbReference type="InterPro" id="IPR001087">
    <property type="entry name" value="GDSL"/>
</dbReference>
<dbReference type="SUPFAM" id="SSF52266">
    <property type="entry name" value="SGNH hydrolase"/>
    <property type="match status" value="1"/>
</dbReference>
<dbReference type="EMBL" id="CAUWAG010000007">
    <property type="protein sequence ID" value="CAJ2505488.1"/>
    <property type="molecule type" value="Genomic_DNA"/>
</dbReference>
<dbReference type="InterPro" id="IPR036514">
    <property type="entry name" value="SGNH_hydro_sf"/>
</dbReference>
<dbReference type="AlphaFoldDB" id="A0AAI8YFL5"/>
<evidence type="ECO:0000313" key="3">
    <source>
        <dbReference type="Proteomes" id="UP001295740"/>
    </source>
</evidence>
<comment type="caution">
    <text evidence="2">The sequence shown here is derived from an EMBL/GenBank/DDBJ whole genome shotgun (WGS) entry which is preliminary data.</text>
</comment>
<protein>
    <submittedName>
        <fullName evidence="2">Uu.00g128820.m01.CDS01</fullName>
    </submittedName>
</protein>
<dbReference type="PANTHER" id="PTHR45648:SF85">
    <property type="entry name" value="A, PUTATIVE (AFU_ORTHOLOGUE AFUA_2G10760)-RELATED"/>
    <property type="match status" value="1"/>
</dbReference>
<evidence type="ECO:0000256" key="1">
    <source>
        <dbReference type="ARBA" id="ARBA00022801"/>
    </source>
</evidence>
<reference evidence="2" key="1">
    <citation type="submission" date="2023-10" db="EMBL/GenBank/DDBJ databases">
        <authorList>
            <person name="Hackl T."/>
        </authorList>
    </citation>
    <scope>NUCLEOTIDE SEQUENCE</scope>
</reference>
<evidence type="ECO:0000313" key="2">
    <source>
        <dbReference type="EMBL" id="CAJ2505488.1"/>
    </source>
</evidence>
<accession>A0AAI8YFL5</accession>
<dbReference type="Gene3D" id="3.40.50.1110">
    <property type="entry name" value="SGNH hydrolase"/>
    <property type="match status" value="1"/>
</dbReference>
<dbReference type="CDD" id="cd01846">
    <property type="entry name" value="fatty_acyltransferase_like"/>
    <property type="match status" value="1"/>
</dbReference>
<organism evidence="2 3">
    <name type="scientific">Anthostomella pinea</name>
    <dbReference type="NCBI Taxonomy" id="933095"/>
    <lineage>
        <taxon>Eukaryota</taxon>
        <taxon>Fungi</taxon>
        <taxon>Dikarya</taxon>
        <taxon>Ascomycota</taxon>
        <taxon>Pezizomycotina</taxon>
        <taxon>Sordariomycetes</taxon>
        <taxon>Xylariomycetidae</taxon>
        <taxon>Xylariales</taxon>
        <taxon>Xylariaceae</taxon>
        <taxon>Anthostomella</taxon>
    </lineage>
</organism>
<gene>
    <name evidence="2" type="ORF">KHLLAP_LOCUS5956</name>
</gene>
<proteinExistence type="predicted"/>
<keyword evidence="1" id="KW-0378">Hydrolase</keyword>
<keyword evidence="3" id="KW-1185">Reference proteome</keyword>
<dbReference type="InterPro" id="IPR051058">
    <property type="entry name" value="GDSL_Est/Lipase"/>
</dbReference>